<comment type="caution">
    <text evidence="1">The sequence shown here is derived from an EMBL/GenBank/DDBJ whole genome shotgun (WGS) entry which is preliminary data.</text>
</comment>
<dbReference type="Proteomes" id="UP000256780">
    <property type="component" value="Chromosome CBM2587_a"/>
</dbReference>
<reference evidence="1" key="1">
    <citation type="submission" date="2018-01" db="EMBL/GenBank/DDBJ databases">
        <authorList>
            <person name="Clerissi C."/>
        </authorList>
    </citation>
    <scope>NUCLEOTIDE SEQUENCE</scope>
    <source>
        <strain evidence="1">Cupriavidus sp. LMG 19464</strain>
    </source>
</reference>
<name>A0A375BBK0_9BURK</name>
<evidence type="ECO:0000313" key="1">
    <source>
        <dbReference type="EMBL" id="SOY41082.1"/>
    </source>
</evidence>
<dbReference type="AlphaFoldDB" id="A0A375BBK0"/>
<accession>A0A375BBK0</accession>
<proteinExistence type="predicted"/>
<protein>
    <submittedName>
        <fullName evidence="1">Uncharacterized protein</fullName>
    </submittedName>
</protein>
<gene>
    <name evidence="1" type="ORF">CBM2587_A10140</name>
</gene>
<dbReference type="EMBL" id="OFSQ01000001">
    <property type="protein sequence ID" value="SOY41082.1"/>
    <property type="molecule type" value="Genomic_DNA"/>
</dbReference>
<organism evidence="1">
    <name type="scientific">Cupriavidus taiwanensis</name>
    <dbReference type="NCBI Taxonomy" id="164546"/>
    <lineage>
        <taxon>Bacteria</taxon>
        <taxon>Pseudomonadati</taxon>
        <taxon>Pseudomonadota</taxon>
        <taxon>Betaproteobacteria</taxon>
        <taxon>Burkholderiales</taxon>
        <taxon>Burkholderiaceae</taxon>
        <taxon>Cupriavidus</taxon>
    </lineage>
</organism>
<sequence length="62" mass="6710">MPIAGIRCARPVIPHHAQGSLRNPITSNIIAAQFSRSHHAIVMATVVRNALQGKCKQIDANQ</sequence>